<feature type="region of interest" description="Disordered" evidence="2">
    <location>
        <begin position="1"/>
        <end position="51"/>
    </location>
</feature>
<dbReference type="EMBL" id="FUYC01000012">
    <property type="protein sequence ID" value="SKA90608.1"/>
    <property type="molecule type" value="Genomic_DNA"/>
</dbReference>
<evidence type="ECO:0000256" key="2">
    <source>
        <dbReference type="SAM" id="MobiDB-lite"/>
    </source>
</evidence>
<sequence>MSLADRLQRTMRPGREPTPPRPAASTASTAPLLPTSRPKATPPPAESPAQSDQYYEIKTQLHARLIDLLDLGLLETLAADEVRTEVARLSRRVLAEDFSGAPLNRAERDLLIREIQDEVLGLGPLEPFIQDPTVNDILVNSYCHIYVERGGKLQSTRARFKDNDHLKKIIDRIVSRVGRRIDESSPMVDARLEDGSRVNAVIPPLAIDGPSLSIRKFSKDPLEVEDLIAFGSLTPQIARLMEGAVRARLNVIISGGTGSGKTTLLNCLSRFIPTDERIVTIEDAAELQLKQEHVVRLETRPANIEGRGEVTQRDLVKNCLRMRPDRIIVGEVRSSEALDMLQAMNTGHDGSLTTIHANTPRDCLMRLETMVSMAGLKIADVSLRRYIASAVDVIIQASRLMDGSRKVTHFTEITGMEGDMITIQDIFTYAQTGVGPDGKVRGAFRAEGIRPAFSKTLEAKGIPLDPGMFQSGGAL</sequence>
<keyword evidence="5" id="KW-1185">Reference proteome</keyword>
<dbReference type="InterPro" id="IPR050921">
    <property type="entry name" value="T4SS_GSP_E_ATPase"/>
</dbReference>
<dbReference type="CDD" id="cd01130">
    <property type="entry name" value="VirB11-like_ATPase"/>
    <property type="match status" value="1"/>
</dbReference>
<dbReference type="InterPro" id="IPR027417">
    <property type="entry name" value="P-loop_NTPase"/>
</dbReference>
<dbReference type="Proteomes" id="UP000190027">
    <property type="component" value="Unassembled WGS sequence"/>
</dbReference>
<reference evidence="4 5" key="1">
    <citation type="submission" date="2017-02" db="EMBL/GenBank/DDBJ databases">
        <authorList>
            <person name="Peterson S.W."/>
        </authorList>
    </citation>
    <scope>NUCLEOTIDE SEQUENCE [LARGE SCALE GENOMIC DNA]</scope>
    <source>
        <strain evidence="4 5">DSM 16080</strain>
    </source>
</reference>
<feature type="domain" description="AAA+ ATPase" evidence="3">
    <location>
        <begin position="247"/>
        <end position="402"/>
    </location>
</feature>
<proteinExistence type="inferred from homology"/>
<dbReference type="PANTHER" id="PTHR30486">
    <property type="entry name" value="TWITCHING MOTILITY PROTEIN PILT"/>
    <property type="match status" value="1"/>
</dbReference>
<organism evidence="4 5">
    <name type="scientific">Paucidesulfovibrio gracilis DSM 16080</name>
    <dbReference type="NCBI Taxonomy" id="1121449"/>
    <lineage>
        <taxon>Bacteria</taxon>
        <taxon>Pseudomonadati</taxon>
        <taxon>Thermodesulfobacteriota</taxon>
        <taxon>Desulfovibrionia</taxon>
        <taxon>Desulfovibrionales</taxon>
        <taxon>Desulfovibrionaceae</taxon>
        <taxon>Paucidesulfovibrio</taxon>
    </lineage>
</organism>
<dbReference type="RefSeq" id="WP_078717790.1">
    <property type="nucleotide sequence ID" value="NZ_FUYC01000012.1"/>
</dbReference>
<evidence type="ECO:0000313" key="4">
    <source>
        <dbReference type="EMBL" id="SKA90608.1"/>
    </source>
</evidence>
<evidence type="ECO:0000259" key="3">
    <source>
        <dbReference type="SMART" id="SM00382"/>
    </source>
</evidence>
<feature type="compositionally biased region" description="Low complexity" evidence="2">
    <location>
        <begin position="23"/>
        <end position="36"/>
    </location>
</feature>
<dbReference type="Gene3D" id="3.40.50.300">
    <property type="entry name" value="P-loop containing nucleotide triphosphate hydrolases"/>
    <property type="match status" value="1"/>
</dbReference>
<dbReference type="Pfam" id="PF00437">
    <property type="entry name" value="T2SSE"/>
    <property type="match status" value="1"/>
</dbReference>
<evidence type="ECO:0000256" key="1">
    <source>
        <dbReference type="ARBA" id="ARBA00006611"/>
    </source>
</evidence>
<dbReference type="PANTHER" id="PTHR30486:SF15">
    <property type="entry name" value="TYPE II_IV SECRETION SYSTEM ATPASE"/>
    <property type="match status" value="1"/>
</dbReference>
<name>A0A1T4XN91_9BACT</name>
<gene>
    <name evidence="4" type="ORF">SAMN02745704_02245</name>
</gene>
<dbReference type="SMART" id="SM00382">
    <property type="entry name" value="AAA"/>
    <property type="match status" value="1"/>
</dbReference>
<evidence type="ECO:0000313" key="5">
    <source>
        <dbReference type="Proteomes" id="UP000190027"/>
    </source>
</evidence>
<dbReference type="OrthoDB" id="9810761at2"/>
<dbReference type="InterPro" id="IPR003593">
    <property type="entry name" value="AAA+_ATPase"/>
</dbReference>
<dbReference type="Gene3D" id="3.30.450.380">
    <property type="match status" value="1"/>
</dbReference>
<dbReference type="GO" id="GO:0016887">
    <property type="term" value="F:ATP hydrolysis activity"/>
    <property type="evidence" value="ECO:0007669"/>
    <property type="project" value="InterPro"/>
</dbReference>
<dbReference type="AlphaFoldDB" id="A0A1T4XN91"/>
<dbReference type="STRING" id="1121449.SAMN02745704_02245"/>
<dbReference type="SUPFAM" id="SSF52540">
    <property type="entry name" value="P-loop containing nucleoside triphosphate hydrolases"/>
    <property type="match status" value="1"/>
</dbReference>
<comment type="similarity">
    <text evidence="1">Belongs to the GSP E family.</text>
</comment>
<accession>A0A1T4XN91</accession>
<dbReference type="InterPro" id="IPR001482">
    <property type="entry name" value="T2SS/T4SS_dom"/>
</dbReference>
<protein>
    <submittedName>
        <fullName evidence="4">Pilus assembly protein CpaF</fullName>
    </submittedName>
</protein>